<organism evidence="2 3">
    <name type="scientific">Achromobacter phage vB_AxyP_19-32_Axy13</name>
    <dbReference type="NCBI Taxonomy" id="2591044"/>
    <lineage>
        <taxon>Viruses</taxon>
        <taxon>Duplodnaviria</taxon>
        <taxon>Heunggongvirae</taxon>
        <taxon>Uroviricota</taxon>
        <taxon>Caudoviricetes</taxon>
        <taxon>Schitoviridae</taxon>
        <taxon>Rothmandenesvirinae</taxon>
        <taxon>Inbricusvirus</taxon>
        <taxon>Inbricusvirus inbricus</taxon>
    </lineage>
</organism>
<protein>
    <submittedName>
        <fullName evidence="2">Uncharacterized protein</fullName>
    </submittedName>
</protein>
<evidence type="ECO:0000313" key="3">
    <source>
        <dbReference type="Proteomes" id="UP000318967"/>
    </source>
</evidence>
<reference evidence="2 3" key="1">
    <citation type="submission" date="2019-05" db="EMBL/GenBank/DDBJ databases">
        <title>Complete genome sequence of sixteen phages from Abidjan, cote d'Ivoire, isolated on a single strain of Achromobacter xylosoxidans.</title>
        <authorList>
            <person name="Essoh C."/>
            <person name="Vernadet J.-P."/>
            <person name="Vergnaud G."/>
            <person name="Pourcel C."/>
        </authorList>
    </citation>
    <scope>NUCLEOTIDE SEQUENCE [LARGE SCALE GENOMIC DNA]</scope>
</reference>
<evidence type="ECO:0000313" key="2">
    <source>
        <dbReference type="EMBL" id="QDH84197.1"/>
    </source>
</evidence>
<gene>
    <name evidence="2" type="ORF">Axy13_071</name>
</gene>
<dbReference type="EMBL" id="MK962632">
    <property type="protein sequence ID" value="QDH84197.1"/>
    <property type="molecule type" value="Genomic_DNA"/>
</dbReference>
<sequence>MQKSSSQVACAQKSPSSNGKTTKTSPYSSGQSTSPSLLSHKLKALQPQYRQHSPYEVMARVGGWGSYTTILLPDTDEGHSIAGWLMLDSVPLTPIFVNQGMELREDTLMWADDSYRVDWKYGKTPTGQPCWVGVVSLKHTCLE</sequence>
<proteinExistence type="predicted"/>
<evidence type="ECO:0000256" key="1">
    <source>
        <dbReference type="SAM" id="MobiDB-lite"/>
    </source>
</evidence>
<dbReference type="Proteomes" id="UP000318967">
    <property type="component" value="Segment"/>
</dbReference>
<accession>A0A514CUQ4</accession>
<name>A0A514CUQ4_9CAUD</name>
<feature type="region of interest" description="Disordered" evidence="1">
    <location>
        <begin position="1"/>
        <end position="36"/>
    </location>
</feature>
<feature type="compositionally biased region" description="Polar residues" evidence="1">
    <location>
        <begin position="1"/>
        <end position="23"/>
    </location>
</feature>
<feature type="compositionally biased region" description="Low complexity" evidence="1">
    <location>
        <begin position="24"/>
        <end position="36"/>
    </location>
</feature>